<feature type="region of interest" description="Disordered" evidence="1">
    <location>
        <begin position="168"/>
        <end position="192"/>
    </location>
</feature>
<protein>
    <submittedName>
        <fullName evidence="2">Uncharacterized protein</fullName>
    </submittedName>
</protein>
<reference evidence="2" key="1">
    <citation type="journal article" date="2020" name="Stud. Mycol.">
        <title>101 Dothideomycetes genomes: a test case for predicting lifestyles and emergence of pathogens.</title>
        <authorList>
            <person name="Haridas S."/>
            <person name="Albert R."/>
            <person name="Binder M."/>
            <person name="Bloem J."/>
            <person name="Labutti K."/>
            <person name="Salamov A."/>
            <person name="Andreopoulos B."/>
            <person name="Baker S."/>
            <person name="Barry K."/>
            <person name="Bills G."/>
            <person name="Bluhm B."/>
            <person name="Cannon C."/>
            <person name="Castanera R."/>
            <person name="Culley D."/>
            <person name="Daum C."/>
            <person name="Ezra D."/>
            <person name="Gonzalez J."/>
            <person name="Henrissat B."/>
            <person name="Kuo A."/>
            <person name="Liang C."/>
            <person name="Lipzen A."/>
            <person name="Lutzoni F."/>
            <person name="Magnuson J."/>
            <person name="Mondo S."/>
            <person name="Nolan M."/>
            <person name="Ohm R."/>
            <person name="Pangilinan J."/>
            <person name="Park H.-J."/>
            <person name="Ramirez L."/>
            <person name="Alfaro M."/>
            <person name="Sun H."/>
            <person name="Tritt A."/>
            <person name="Yoshinaga Y."/>
            <person name="Zwiers L.-H."/>
            <person name="Turgeon B."/>
            <person name="Goodwin S."/>
            <person name="Spatafora J."/>
            <person name="Crous P."/>
            <person name="Grigoriev I."/>
        </authorList>
    </citation>
    <scope>NUCLEOTIDE SEQUENCE</scope>
    <source>
        <strain evidence="2">CBS 183.55</strain>
    </source>
</reference>
<evidence type="ECO:0000313" key="3">
    <source>
        <dbReference type="Proteomes" id="UP000800082"/>
    </source>
</evidence>
<feature type="region of interest" description="Disordered" evidence="1">
    <location>
        <begin position="49"/>
        <end position="93"/>
    </location>
</feature>
<keyword evidence="3" id="KW-1185">Reference proteome</keyword>
<name>A0A6A5RHR1_9PLEO</name>
<accession>A0A6A5RHR1</accession>
<dbReference type="Proteomes" id="UP000800082">
    <property type="component" value="Unassembled WGS sequence"/>
</dbReference>
<organism evidence="2 3">
    <name type="scientific">Didymella exigua CBS 183.55</name>
    <dbReference type="NCBI Taxonomy" id="1150837"/>
    <lineage>
        <taxon>Eukaryota</taxon>
        <taxon>Fungi</taxon>
        <taxon>Dikarya</taxon>
        <taxon>Ascomycota</taxon>
        <taxon>Pezizomycotina</taxon>
        <taxon>Dothideomycetes</taxon>
        <taxon>Pleosporomycetidae</taxon>
        <taxon>Pleosporales</taxon>
        <taxon>Pleosporineae</taxon>
        <taxon>Didymellaceae</taxon>
        <taxon>Didymella</taxon>
    </lineage>
</organism>
<feature type="region of interest" description="Disordered" evidence="1">
    <location>
        <begin position="244"/>
        <end position="268"/>
    </location>
</feature>
<sequence>MPKNHSKCSGVCLTREGCIMPGDMIKTGAGRPPVFPRCKAHTKTVYEWADGTPTGTRQKYNGEGRRANRARPGHSQSVRPEPEFQLENKPRAEKGDVMYEDDETGLSWDHAPQQQSWEPLVAPNAGFTQLPEPVRPGNFSELTPEQSQSFDQYGITVEKGSSNLLGSNSDQGHFFEEPGHFSSPLDTSGSSKPFSEGAAPMFLGNSTGGDQFFGEDATSFSLSSTTENSQSDVLEASCMRWKHPREDEAEGSQSDMPPPKRPTFAGTFQDNQNHEELPFLDGSVVALDPWMMRQLQPEVPLPTHINPRDLQRIP</sequence>
<dbReference type="EMBL" id="ML978974">
    <property type="protein sequence ID" value="KAF1927023.1"/>
    <property type="molecule type" value="Genomic_DNA"/>
</dbReference>
<proteinExistence type="predicted"/>
<gene>
    <name evidence="2" type="ORF">M421DRAFT_6581</name>
</gene>
<evidence type="ECO:0000256" key="1">
    <source>
        <dbReference type="SAM" id="MobiDB-lite"/>
    </source>
</evidence>
<feature type="compositionally biased region" description="Basic and acidic residues" evidence="1">
    <location>
        <begin position="80"/>
        <end position="93"/>
    </location>
</feature>
<evidence type="ECO:0000313" key="2">
    <source>
        <dbReference type="EMBL" id="KAF1927023.1"/>
    </source>
</evidence>
<dbReference type="RefSeq" id="XP_033447275.1">
    <property type="nucleotide sequence ID" value="XM_033596268.1"/>
</dbReference>
<dbReference type="AlphaFoldDB" id="A0A6A5RHR1"/>
<dbReference type="GeneID" id="54353935"/>